<dbReference type="GO" id="GO:0003700">
    <property type="term" value="F:DNA-binding transcription factor activity"/>
    <property type="evidence" value="ECO:0007669"/>
    <property type="project" value="InterPro"/>
</dbReference>
<dbReference type="Gene3D" id="1.10.10.10">
    <property type="entry name" value="Winged helix-like DNA-binding domain superfamily/Winged helix DNA-binding domain"/>
    <property type="match status" value="1"/>
</dbReference>
<dbReference type="Pfam" id="PF00126">
    <property type="entry name" value="HTH_1"/>
    <property type="match status" value="1"/>
</dbReference>
<dbReference type="InterPro" id="IPR036388">
    <property type="entry name" value="WH-like_DNA-bd_sf"/>
</dbReference>
<dbReference type="EMBL" id="RZIJ01000035">
    <property type="protein sequence ID" value="RUQ63075.1"/>
    <property type="molecule type" value="Genomic_DNA"/>
</dbReference>
<keyword evidence="3" id="KW-0238">DNA-binding</keyword>
<dbReference type="InterPro" id="IPR036390">
    <property type="entry name" value="WH_DNA-bd_sf"/>
</dbReference>
<accession>A0A3S0X790</accession>
<dbReference type="Proteomes" id="UP000280346">
    <property type="component" value="Unassembled WGS sequence"/>
</dbReference>
<comment type="similarity">
    <text evidence="1">Belongs to the LysR transcriptional regulatory family.</text>
</comment>
<reference evidence="6 7" key="1">
    <citation type="submission" date="2018-12" db="EMBL/GenBank/DDBJ databases">
        <authorList>
            <person name="Yang Y."/>
        </authorList>
    </citation>
    <scope>NUCLEOTIDE SEQUENCE [LARGE SCALE GENOMIC DNA]</scope>
    <source>
        <strain evidence="6 7">GSF71</strain>
    </source>
</reference>
<dbReference type="AlphaFoldDB" id="A0A3S0X790"/>
<dbReference type="Gene3D" id="3.40.190.10">
    <property type="entry name" value="Periplasmic binding protein-like II"/>
    <property type="match status" value="2"/>
</dbReference>
<evidence type="ECO:0000256" key="3">
    <source>
        <dbReference type="ARBA" id="ARBA00023125"/>
    </source>
</evidence>
<dbReference type="SUPFAM" id="SSF46785">
    <property type="entry name" value="Winged helix' DNA-binding domain"/>
    <property type="match status" value="1"/>
</dbReference>
<evidence type="ECO:0000256" key="4">
    <source>
        <dbReference type="ARBA" id="ARBA00023163"/>
    </source>
</evidence>
<keyword evidence="2" id="KW-0805">Transcription regulation</keyword>
<organism evidence="6 7">
    <name type="scientific">Azospirillum doebereinerae</name>
    <dbReference type="NCBI Taxonomy" id="92933"/>
    <lineage>
        <taxon>Bacteria</taxon>
        <taxon>Pseudomonadati</taxon>
        <taxon>Pseudomonadota</taxon>
        <taxon>Alphaproteobacteria</taxon>
        <taxon>Rhodospirillales</taxon>
        <taxon>Azospirillaceae</taxon>
        <taxon>Azospirillum</taxon>
    </lineage>
</organism>
<dbReference type="RefSeq" id="WP_127004209.1">
    <property type="nucleotide sequence ID" value="NZ_JBNPXW010000025.1"/>
</dbReference>
<name>A0A3S0X790_9PROT</name>
<dbReference type="CDD" id="cd05466">
    <property type="entry name" value="PBP2_LTTR_substrate"/>
    <property type="match status" value="1"/>
</dbReference>
<dbReference type="InterPro" id="IPR005119">
    <property type="entry name" value="LysR_subst-bd"/>
</dbReference>
<gene>
    <name evidence="6" type="ORF">EJ913_28125</name>
</gene>
<dbReference type="InterPro" id="IPR000847">
    <property type="entry name" value="LysR_HTH_N"/>
</dbReference>
<dbReference type="PANTHER" id="PTHR30419">
    <property type="entry name" value="HTH-TYPE TRANSCRIPTIONAL REGULATOR YBHD"/>
    <property type="match status" value="1"/>
</dbReference>
<evidence type="ECO:0000313" key="7">
    <source>
        <dbReference type="Proteomes" id="UP000280346"/>
    </source>
</evidence>
<dbReference type="InterPro" id="IPR050950">
    <property type="entry name" value="HTH-type_LysR_regulators"/>
</dbReference>
<dbReference type="PROSITE" id="PS50931">
    <property type="entry name" value="HTH_LYSR"/>
    <property type="match status" value="1"/>
</dbReference>
<comment type="caution">
    <text evidence="6">The sequence shown here is derived from an EMBL/GenBank/DDBJ whole genome shotgun (WGS) entry which is preliminary data.</text>
</comment>
<proteinExistence type="inferred from homology"/>
<dbReference type="PANTHER" id="PTHR30419:SF8">
    <property type="entry name" value="NITROGEN ASSIMILATION TRANSCRIPTIONAL ACTIVATOR-RELATED"/>
    <property type="match status" value="1"/>
</dbReference>
<evidence type="ECO:0000256" key="1">
    <source>
        <dbReference type="ARBA" id="ARBA00009437"/>
    </source>
</evidence>
<feature type="domain" description="HTH lysR-type" evidence="5">
    <location>
        <begin position="10"/>
        <end position="67"/>
    </location>
</feature>
<dbReference type="GO" id="GO:0005829">
    <property type="term" value="C:cytosol"/>
    <property type="evidence" value="ECO:0007669"/>
    <property type="project" value="TreeGrafter"/>
</dbReference>
<protein>
    <submittedName>
        <fullName evidence="6">LysR family transcriptional regulator</fullName>
    </submittedName>
</protein>
<dbReference type="OrthoDB" id="9814165at2"/>
<keyword evidence="7" id="KW-1185">Reference proteome</keyword>
<evidence type="ECO:0000259" key="5">
    <source>
        <dbReference type="PROSITE" id="PS50931"/>
    </source>
</evidence>
<sequence>MATRHLDQRLRLSLLRAVEAIDANRSLMGASAAVGISQPSLTKSLHVAEEILQVQLFERHSRGVTPSEAGTAVAGTARRILAELRQLDVELTRLMTSESCVLSLGVLPVAAAGVLPGVISRLARQHPRIKVRLEQGLTDDLLPLLATGEIELVVGRLYEPDAEDRFVREPLWSEPFSFLARSNHPLLRGGRIDLEQLRGCDLLIPSVAQRLGRETEQWLSLLGLDAAVALRSGSFEFIREMLHESDSLSVVPRLLMVGDLLRGTLQTVPLQFTSPSRPAGIITIAGRNLGPSAQAFIHCLRTYIAEIGSRGV</sequence>
<dbReference type="GO" id="GO:0003677">
    <property type="term" value="F:DNA binding"/>
    <property type="evidence" value="ECO:0007669"/>
    <property type="project" value="UniProtKB-KW"/>
</dbReference>
<evidence type="ECO:0000313" key="6">
    <source>
        <dbReference type="EMBL" id="RUQ63075.1"/>
    </source>
</evidence>
<dbReference type="SUPFAM" id="SSF53850">
    <property type="entry name" value="Periplasmic binding protein-like II"/>
    <property type="match status" value="1"/>
</dbReference>
<dbReference type="Pfam" id="PF03466">
    <property type="entry name" value="LysR_substrate"/>
    <property type="match status" value="1"/>
</dbReference>
<evidence type="ECO:0000256" key="2">
    <source>
        <dbReference type="ARBA" id="ARBA00023015"/>
    </source>
</evidence>
<keyword evidence="4" id="KW-0804">Transcription</keyword>